<keyword evidence="3" id="KW-1185">Reference proteome</keyword>
<name>A0ABD2U2T5_9SOLN</name>
<proteinExistence type="predicted"/>
<evidence type="ECO:0008006" key="4">
    <source>
        <dbReference type="Google" id="ProtNLM"/>
    </source>
</evidence>
<evidence type="ECO:0000313" key="2">
    <source>
        <dbReference type="EMBL" id="KAL3362826.1"/>
    </source>
</evidence>
<gene>
    <name evidence="2" type="ORF">AABB24_012242</name>
</gene>
<accession>A0ABD2U2T5</accession>
<dbReference type="Proteomes" id="UP001627284">
    <property type="component" value="Unassembled WGS sequence"/>
</dbReference>
<protein>
    <recommendedName>
        <fullName evidence="4">Prolamin-like domain-containing protein</fullName>
    </recommendedName>
</protein>
<keyword evidence="1" id="KW-0732">Signal</keyword>
<feature type="signal peptide" evidence="1">
    <location>
        <begin position="1"/>
        <end position="25"/>
    </location>
</feature>
<reference evidence="2 3" key="1">
    <citation type="submission" date="2024-05" db="EMBL/GenBank/DDBJ databases">
        <title>De novo assembly of an allotetraploid wild potato.</title>
        <authorList>
            <person name="Hosaka A.J."/>
        </authorList>
    </citation>
    <scope>NUCLEOTIDE SEQUENCE [LARGE SCALE GENOMIC DNA]</scope>
    <source>
        <tissue evidence="2">Young leaves</tissue>
    </source>
</reference>
<dbReference type="AlphaFoldDB" id="A0ABD2U2T5"/>
<comment type="caution">
    <text evidence="2">The sequence shown here is derived from an EMBL/GenBank/DDBJ whole genome shotgun (WGS) entry which is preliminary data.</text>
</comment>
<sequence>MVSILSSFPCLILILILSFSMLIQPGLLWHAPSGDLSEFYAMPQCWMAMEETMVCGYKVSAILGGNLGDGPMDLVAIGNKCCKAINDVSSKCTFEGVNPLNTFIPQFVKDMCVGINKENLFKLNYPFAYDQFRRPLKNPLLKNNHVLHRKLTLPIRSRTIYT</sequence>
<dbReference type="EMBL" id="JBJKTR010000007">
    <property type="protein sequence ID" value="KAL3362826.1"/>
    <property type="molecule type" value="Genomic_DNA"/>
</dbReference>
<evidence type="ECO:0000313" key="3">
    <source>
        <dbReference type="Proteomes" id="UP001627284"/>
    </source>
</evidence>
<feature type="chain" id="PRO_5044842220" description="Prolamin-like domain-containing protein" evidence="1">
    <location>
        <begin position="26"/>
        <end position="162"/>
    </location>
</feature>
<organism evidence="2 3">
    <name type="scientific">Solanum stoloniferum</name>
    <dbReference type="NCBI Taxonomy" id="62892"/>
    <lineage>
        <taxon>Eukaryota</taxon>
        <taxon>Viridiplantae</taxon>
        <taxon>Streptophyta</taxon>
        <taxon>Embryophyta</taxon>
        <taxon>Tracheophyta</taxon>
        <taxon>Spermatophyta</taxon>
        <taxon>Magnoliopsida</taxon>
        <taxon>eudicotyledons</taxon>
        <taxon>Gunneridae</taxon>
        <taxon>Pentapetalae</taxon>
        <taxon>asterids</taxon>
        <taxon>lamiids</taxon>
        <taxon>Solanales</taxon>
        <taxon>Solanaceae</taxon>
        <taxon>Solanoideae</taxon>
        <taxon>Solaneae</taxon>
        <taxon>Solanum</taxon>
    </lineage>
</organism>
<evidence type="ECO:0000256" key="1">
    <source>
        <dbReference type="SAM" id="SignalP"/>
    </source>
</evidence>